<dbReference type="Proteomes" id="UP000214355">
    <property type="component" value="Chromosome I"/>
</dbReference>
<proteinExistence type="predicted"/>
<evidence type="ECO:0000313" key="1">
    <source>
        <dbReference type="EMBL" id="SDU80379.1"/>
    </source>
</evidence>
<dbReference type="OrthoDB" id="9836601at2"/>
<accession>A0A1H2LHI4</accession>
<protein>
    <submittedName>
        <fullName evidence="1">Uncharacterized protein</fullName>
    </submittedName>
</protein>
<gene>
    <name evidence="1" type="ORF">SAMN04489737_1186</name>
</gene>
<dbReference type="STRING" id="131112.SAMN04489737_1186"/>
<dbReference type="EMBL" id="LT629804">
    <property type="protein sequence ID" value="SDU80379.1"/>
    <property type="molecule type" value="Genomic_DNA"/>
</dbReference>
<dbReference type="AlphaFoldDB" id="A0A1H2LHI4"/>
<evidence type="ECO:0000313" key="2">
    <source>
        <dbReference type="Proteomes" id="UP000214355"/>
    </source>
</evidence>
<name>A0A1H2LHI4_9ACTO</name>
<dbReference type="RefSeq" id="WP_157672930.1">
    <property type="nucleotide sequence ID" value="NZ_JABAPH010000019.1"/>
</dbReference>
<dbReference type="GeneID" id="65345548"/>
<organism evidence="1 2">
    <name type="scientific">Arcanobacterium phocae</name>
    <dbReference type="NCBI Taxonomy" id="131112"/>
    <lineage>
        <taxon>Bacteria</taxon>
        <taxon>Bacillati</taxon>
        <taxon>Actinomycetota</taxon>
        <taxon>Actinomycetes</taxon>
        <taxon>Actinomycetales</taxon>
        <taxon>Actinomycetaceae</taxon>
        <taxon>Arcanobacterium</taxon>
    </lineage>
</organism>
<keyword evidence="2" id="KW-1185">Reference proteome</keyword>
<sequence length="133" mass="15516">MNKDLRYENLVKDLWTPLNLPFEERVLLSTSRFKIALALKHGEGCREDAISHLGVHLLVAEIDEHDSRKINLNELIEFEQHIYGETLRKLKNWPPRGRYHYDIYRLVCEELSVSMPVSCGLCLRAAALMMPLR</sequence>
<reference evidence="2" key="1">
    <citation type="submission" date="2016-10" db="EMBL/GenBank/DDBJ databases">
        <authorList>
            <person name="Varghese N."/>
            <person name="Submissions S."/>
        </authorList>
    </citation>
    <scope>NUCLEOTIDE SEQUENCE [LARGE SCALE GENOMIC DNA]</scope>
    <source>
        <strain evidence="2">DSM 10002</strain>
    </source>
</reference>